<protein>
    <recommendedName>
        <fullName evidence="12">DNA primase</fullName>
        <ecNumber evidence="12">2.7.7.101</ecNumber>
    </recommendedName>
</protein>
<evidence type="ECO:0000313" key="14">
    <source>
        <dbReference type="EMBL" id="AHB99666.1"/>
    </source>
</evidence>
<keyword evidence="4 12" id="KW-0548">Nucleotidyltransferase</keyword>
<keyword evidence="7 12" id="KW-0863">Zinc-finger</keyword>
<evidence type="ECO:0000256" key="7">
    <source>
        <dbReference type="ARBA" id="ARBA00022771"/>
    </source>
</evidence>
<dbReference type="PANTHER" id="PTHR30313:SF2">
    <property type="entry name" value="DNA PRIMASE"/>
    <property type="match status" value="1"/>
</dbReference>
<dbReference type="GO" id="GO:0008270">
    <property type="term" value="F:zinc ion binding"/>
    <property type="evidence" value="ECO:0007669"/>
    <property type="project" value="UniProtKB-UniRule"/>
</dbReference>
<keyword evidence="8 12" id="KW-0862">Zinc</keyword>
<evidence type="ECO:0000256" key="2">
    <source>
        <dbReference type="ARBA" id="ARBA00022515"/>
    </source>
</evidence>
<proteinExistence type="inferred from homology"/>
<dbReference type="FunFam" id="3.90.580.10:FF:000001">
    <property type="entry name" value="DNA primase"/>
    <property type="match status" value="1"/>
</dbReference>
<dbReference type="Gene3D" id="3.90.580.10">
    <property type="entry name" value="Zinc finger, CHC2-type domain"/>
    <property type="match status" value="1"/>
</dbReference>
<evidence type="ECO:0000256" key="10">
    <source>
        <dbReference type="ARBA" id="ARBA00023125"/>
    </source>
</evidence>
<dbReference type="GO" id="GO:0006269">
    <property type="term" value="P:DNA replication, synthesis of primer"/>
    <property type="evidence" value="ECO:0007669"/>
    <property type="project" value="UniProtKB-UniRule"/>
</dbReference>
<keyword evidence="10 12" id="KW-0238">DNA-binding</keyword>
<evidence type="ECO:0000256" key="6">
    <source>
        <dbReference type="ARBA" id="ARBA00022723"/>
    </source>
</evidence>
<dbReference type="AlphaFoldDB" id="A0A0F6CKP4"/>
<dbReference type="SMART" id="SM00493">
    <property type="entry name" value="TOPRIM"/>
    <property type="match status" value="1"/>
</dbReference>
<sequence>MSNDLNQLAKYLRKKISVSSIISKYLDLEKKGSNYKSLCPFHDDNTPSFSVNDTKQVWKCFSCNESGGVIEFVQKKENLNFVEAVKKIVELEGIDLAAIGYSLNFNKQKAVDESDQEFYKLNQFLAWRAHSNLRLEFSTNPKLNEFLNKRGLINEELLNNFQIGFHPKSYSLNKLVEDLKVFYQKHLNKTYDDQIILSNLRYIKYISEKNVCYFSNRVIFPIKNSDGQVVGFSGRAIDENNEIKYLNTPETDYFIKGHNLYNYSSLELDENNSTIYLCEGYMDVIALYQIGIKNAVAIMGTALTDQQIELIKAKLNQIKRIVLALDNDESGKKATITCIKLLTRKRVHNLYQLDYSDLKQKDLDEIYHSPDGENQLKELIKKQLSTQKEQENVEYDDEKQLSTQLYQELNELKPEQDDQVDITTLIDYNLDKRITEQLRNFIQAVIKICRYYLISFKYLTYKDLSNVRLKILSKINLYKPTRYLFNTMLQITLTNQVMKSLTTNEQLEAILFCYNFTKRFLEGFTDLIFRKVNDLYLLNAKQNTLNDRIYNKIKLKLFDDTVYLMKKHIENRLNLDLFHKLKNELLSHIKYSKYAALAHDQFVNEEELNAYLKSCTSGIDGFKELYDLKTKEQLVQWLAKGEIFKLAQIKNLNILEELLKRK</sequence>
<dbReference type="InterPro" id="IPR030846">
    <property type="entry name" value="DnaG_bac"/>
</dbReference>
<gene>
    <name evidence="12 14" type="primary">dnaG</name>
    <name evidence="14" type="ORF">GCW_02195</name>
</gene>
<dbReference type="GO" id="GO:0003677">
    <property type="term" value="F:DNA binding"/>
    <property type="evidence" value="ECO:0007669"/>
    <property type="project" value="UniProtKB-KW"/>
</dbReference>
<dbReference type="EC" id="2.7.7.101" evidence="12"/>
<dbReference type="Gene3D" id="3.40.1360.10">
    <property type="match status" value="1"/>
</dbReference>
<keyword evidence="6 12" id="KW-0479">Metal-binding</keyword>
<accession>A0A0F6CKP4</accession>
<keyword evidence="2 12" id="KW-0639">Primosome</keyword>
<dbReference type="InterPro" id="IPR006171">
    <property type="entry name" value="TOPRIM_dom"/>
</dbReference>
<evidence type="ECO:0000313" key="15">
    <source>
        <dbReference type="Proteomes" id="UP000018735"/>
    </source>
</evidence>
<dbReference type="PROSITE" id="PS50880">
    <property type="entry name" value="TOPRIM"/>
    <property type="match status" value="1"/>
</dbReference>
<dbReference type="SUPFAM" id="SSF57783">
    <property type="entry name" value="Zinc beta-ribbon"/>
    <property type="match status" value="1"/>
</dbReference>
<evidence type="ECO:0000256" key="4">
    <source>
        <dbReference type="ARBA" id="ARBA00022695"/>
    </source>
</evidence>
<comment type="similarity">
    <text evidence="12">Belongs to the DnaG primase family.</text>
</comment>
<dbReference type="InterPro" id="IPR006295">
    <property type="entry name" value="DNA_primase_DnaG"/>
</dbReference>
<dbReference type="GO" id="GO:0005737">
    <property type="term" value="C:cytoplasm"/>
    <property type="evidence" value="ECO:0007669"/>
    <property type="project" value="TreeGrafter"/>
</dbReference>
<dbReference type="SMART" id="SM00400">
    <property type="entry name" value="ZnF_CHCC"/>
    <property type="match status" value="1"/>
</dbReference>
<dbReference type="HOGENOM" id="CLU_414370_0_0_14"/>
<keyword evidence="1 12" id="KW-0240">DNA-directed RNA polymerase</keyword>
<dbReference type="RefSeq" id="WP_011884453.1">
    <property type="nucleotide sequence ID" value="NC_023030.2"/>
</dbReference>
<keyword evidence="9" id="KW-0460">Magnesium</keyword>
<dbReference type="InterPro" id="IPR037068">
    <property type="entry name" value="DNA_primase_core_N_sf"/>
</dbReference>
<dbReference type="Proteomes" id="UP000018735">
    <property type="component" value="Chromosome"/>
</dbReference>
<feature type="zinc finger region" description="CHC2-type" evidence="12">
    <location>
        <begin position="39"/>
        <end position="63"/>
    </location>
</feature>
<dbReference type="Pfam" id="PF08275">
    <property type="entry name" value="DNAG_N"/>
    <property type="match status" value="1"/>
</dbReference>
<dbReference type="KEGG" id="mgz:GCW_02195"/>
<dbReference type="InterPro" id="IPR013264">
    <property type="entry name" value="DNAG_N"/>
</dbReference>
<dbReference type="GO" id="GO:0000428">
    <property type="term" value="C:DNA-directed RNA polymerase complex"/>
    <property type="evidence" value="ECO:0007669"/>
    <property type="project" value="UniProtKB-KW"/>
</dbReference>
<comment type="catalytic activity">
    <reaction evidence="12">
        <text>ssDNA + n NTP = ssDNA/pppN(pN)n-1 hybrid + (n-1) diphosphate.</text>
        <dbReference type="EC" id="2.7.7.101"/>
    </reaction>
</comment>
<keyword evidence="11 12" id="KW-0804">Transcription</keyword>
<dbReference type="HAMAP" id="MF_00974">
    <property type="entry name" value="DNA_primase_DnaG"/>
    <property type="match status" value="1"/>
</dbReference>
<comment type="subunit">
    <text evidence="12">Monomer. Interacts with DnaB.</text>
</comment>
<dbReference type="InterPro" id="IPR034151">
    <property type="entry name" value="TOPRIM_DnaG_bac"/>
</dbReference>
<name>A0A0F6CKP4_MYCGL</name>
<keyword evidence="3 12" id="KW-0808">Transferase</keyword>
<dbReference type="Gene3D" id="3.90.980.10">
    <property type="entry name" value="DNA primase, catalytic core, N-terminal domain"/>
    <property type="match status" value="1"/>
</dbReference>
<comment type="function">
    <text evidence="12">RNA polymerase that catalyzes the synthesis of short RNA molecules used as primers for DNA polymerase during DNA replication.</text>
</comment>
<comment type="domain">
    <text evidence="12">Contains an N-terminal zinc-binding domain, a central core domain that contains the primase activity, and a C-terminal DnaB-binding domain.</text>
</comment>
<dbReference type="InterPro" id="IPR036977">
    <property type="entry name" value="DNA_primase_Znf_CHC2"/>
</dbReference>
<evidence type="ECO:0000256" key="3">
    <source>
        <dbReference type="ARBA" id="ARBA00022679"/>
    </source>
</evidence>
<evidence type="ECO:0000259" key="13">
    <source>
        <dbReference type="PROSITE" id="PS50880"/>
    </source>
</evidence>
<comment type="cofactor">
    <cofactor evidence="12">
        <name>Zn(2+)</name>
        <dbReference type="ChEBI" id="CHEBI:29105"/>
    </cofactor>
    <text evidence="12">Binds 1 zinc ion per monomer.</text>
</comment>
<evidence type="ECO:0000256" key="11">
    <source>
        <dbReference type="ARBA" id="ARBA00023163"/>
    </source>
</evidence>
<dbReference type="Pfam" id="PF13155">
    <property type="entry name" value="Toprim_2"/>
    <property type="match status" value="1"/>
</dbReference>
<organism evidence="14 15">
    <name type="scientific">Mycoplasmoides gallisepticum S6</name>
    <dbReference type="NCBI Taxonomy" id="1006581"/>
    <lineage>
        <taxon>Bacteria</taxon>
        <taxon>Bacillati</taxon>
        <taxon>Mycoplasmatota</taxon>
        <taxon>Mycoplasmoidales</taxon>
        <taxon>Mycoplasmoidaceae</taxon>
        <taxon>Mycoplasmoides</taxon>
    </lineage>
</organism>
<evidence type="ECO:0000256" key="5">
    <source>
        <dbReference type="ARBA" id="ARBA00022705"/>
    </source>
</evidence>
<dbReference type="NCBIfam" id="TIGR01391">
    <property type="entry name" value="dnaG"/>
    <property type="match status" value="1"/>
</dbReference>
<evidence type="ECO:0000256" key="9">
    <source>
        <dbReference type="ARBA" id="ARBA00022842"/>
    </source>
</evidence>
<keyword evidence="5 12" id="KW-0235">DNA replication</keyword>
<feature type="domain" description="Toprim" evidence="13">
    <location>
        <begin position="273"/>
        <end position="358"/>
    </location>
</feature>
<dbReference type="PANTHER" id="PTHR30313">
    <property type="entry name" value="DNA PRIMASE"/>
    <property type="match status" value="1"/>
</dbReference>
<dbReference type="InterPro" id="IPR002694">
    <property type="entry name" value="Znf_CHC2"/>
</dbReference>
<evidence type="ECO:0000256" key="1">
    <source>
        <dbReference type="ARBA" id="ARBA00022478"/>
    </source>
</evidence>
<reference evidence="14 15" key="1">
    <citation type="journal article" date="2011" name="PLoS ONE">
        <title>Core proteome of the minimal cell: comparative proteomics of three mollicute species.</title>
        <authorList>
            <person name="Fisunov G.Y."/>
            <person name="Alexeev D.G."/>
            <person name="Bazaleev N.A."/>
            <person name="Ladygina V.G."/>
            <person name="Galyamina M.A."/>
            <person name="Kondratov I.G."/>
            <person name="Zhukova N.A."/>
            <person name="Serebryakova M.V."/>
            <person name="Demina I.A."/>
            <person name="Govorun V.M."/>
        </authorList>
    </citation>
    <scope>NUCLEOTIDE SEQUENCE [LARGE SCALE GENOMIC DNA]</scope>
    <source>
        <strain evidence="14 15">S6</strain>
    </source>
</reference>
<dbReference type="CDD" id="cd03364">
    <property type="entry name" value="TOPRIM_DnaG_primases"/>
    <property type="match status" value="1"/>
</dbReference>
<dbReference type="Pfam" id="PF01807">
    <property type="entry name" value="Zn_ribbon_DnaG"/>
    <property type="match status" value="1"/>
</dbReference>
<dbReference type="GO" id="GO:1990077">
    <property type="term" value="C:primosome complex"/>
    <property type="evidence" value="ECO:0007669"/>
    <property type="project" value="UniProtKB-KW"/>
</dbReference>
<dbReference type="SUPFAM" id="SSF56731">
    <property type="entry name" value="DNA primase core"/>
    <property type="match status" value="1"/>
</dbReference>
<evidence type="ECO:0000256" key="8">
    <source>
        <dbReference type="ARBA" id="ARBA00022833"/>
    </source>
</evidence>
<dbReference type="eggNOG" id="COG0358">
    <property type="taxonomic scope" value="Bacteria"/>
</dbReference>
<dbReference type="EMBL" id="CP006916">
    <property type="protein sequence ID" value="AHB99666.1"/>
    <property type="molecule type" value="Genomic_DNA"/>
</dbReference>
<dbReference type="GO" id="GO:0003899">
    <property type="term" value="F:DNA-directed RNA polymerase activity"/>
    <property type="evidence" value="ECO:0007669"/>
    <property type="project" value="UniProtKB-UniRule"/>
</dbReference>
<evidence type="ECO:0000256" key="12">
    <source>
        <dbReference type="HAMAP-Rule" id="MF_00974"/>
    </source>
</evidence>
<dbReference type="InterPro" id="IPR050219">
    <property type="entry name" value="DnaG_primase"/>
</dbReference>